<reference evidence="3" key="1">
    <citation type="journal article" date="2020" name="Microbiol. Resour. Announc.">
        <title>Complete Genome Sequence of Adlercreutzia sp. Strain 8CFCBH1, a Potent Producer of Equol, Isolated from Healthy Japanese Feces.</title>
        <authorList>
            <person name="Ogata Y."/>
            <person name="Sakamoto M."/>
            <person name="Ohkuma M."/>
            <person name="Hattori M."/>
            <person name="Suda W."/>
        </authorList>
    </citation>
    <scope>NUCLEOTIDE SEQUENCE [LARGE SCALE GENOMIC DNA]</scope>
    <source>
        <strain evidence="3">8CFCBH1</strain>
    </source>
</reference>
<accession>A0A6F8SLI5</accession>
<sequence>MADFETREMPRDDSQEREEAAAEAAMDVAALAADDLPDAAELTFEEKLAELNRTVMRHPLNREILYKTLAFCAEERPLREAEDFIAALPQFERATQNQFYMLMSLVRSYGLDMIERDEDGNRVLPEQKEGLSEDEVDDLVAEISFKSTDVGDWFVDYNKPSARLVDLLHLVPERTDTYIELLEFVEAAPRPYGQIEELLLGRPALQTVIDGRVETMQPSVFVDKLERAGALVWKEGWTLTEEGREFLEDLKVNGQA</sequence>
<dbReference type="EMBL" id="AP022829">
    <property type="protein sequence ID" value="BCA88356.1"/>
    <property type="molecule type" value="Genomic_DNA"/>
</dbReference>
<protein>
    <submittedName>
        <fullName evidence="2">Uncharacterized protein</fullName>
    </submittedName>
</protein>
<dbReference type="RefSeq" id="WP_227070693.1">
    <property type="nucleotide sequence ID" value="NZ_AP022829.1"/>
</dbReference>
<dbReference type="AlphaFoldDB" id="A0A6F8SLI5"/>
<organism evidence="2 3">
    <name type="scientific">Adlercreutzia hattorii</name>
    <dbReference type="NCBI Taxonomy" id="2707299"/>
    <lineage>
        <taxon>Bacteria</taxon>
        <taxon>Bacillati</taxon>
        <taxon>Actinomycetota</taxon>
        <taxon>Coriobacteriia</taxon>
        <taxon>Eggerthellales</taxon>
        <taxon>Eggerthellaceae</taxon>
        <taxon>Adlercreutzia</taxon>
    </lineage>
</organism>
<dbReference type="KEGG" id="ahat:ADCFC_09750"/>
<feature type="compositionally biased region" description="Basic and acidic residues" evidence="1">
    <location>
        <begin position="1"/>
        <end position="20"/>
    </location>
</feature>
<dbReference type="Proteomes" id="UP000501727">
    <property type="component" value="Chromosome"/>
</dbReference>
<proteinExistence type="predicted"/>
<evidence type="ECO:0000313" key="2">
    <source>
        <dbReference type="EMBL" id="BCA88356.1"/>
    </source>
</evidence>
<feature type="region of interest" description="Disordered" evidence="1">
    <location>
        <begin position="1"/>
        <end position="23"/>
    </location>
</feature>
<name>A0A6F8SLI5_9ACTN</name>
<gene>
    <name evidence="2" type="ORF">ADCFC_08540</name>
</gene>
<keyword evidence="3" id="KW-1185">Reference proteome</keyword>
<reference evidence="3" key="2">
    <citation type="submission" date="2020-03" db="EMBL/GenBank/DDBJ databases">
        <title>Complete Genome Sequence of Adlercreutzia sp. strain 8CFCBH1 Producing Equol, Isolated from Healthy Japanese Feces.</title>
        <authorList>
            <person name="Ogata Y."/>
            <person name="Sakamoto M."/>
            <person name="Ohkuma M."/>
            <person name="Hattori M."/>
            <person name="Suda W."/>
        </authorList>
    </citation>
    <scope>NUCLEOTIDE SEQUENCE [LARGE SCALE GENOMIC DNA]</scope>
    <source>
        <strain evidence="3">8CFCBH1</strain>
    </source>
</reference>
<evidence type="ECO:0000313" key="3">
    <source>
        <dbReference type="Proteomes" id="UP000501727"/>
    </source>
</evidence>
<evidence type="ECO:0000256" key="1">
    <source>
        <dbReference type="SAM" id="MobiDB-lite"/>
    </source>
</evidence>